<feature type="compositionally biased region" description="Polar residues" evidence="1">
    <location>
        <begin position="50"/>
        <end position="59"/>
    </location>
</feature>
<dbReference type="Proteomes" id="UP001151699">
    <property type="component" value="Chromosome A"/>
</dbReference>
<evidence type="ECO:0000313" key="2">
    <source>
        <dbReference type="EMBL" id="KAJ6649166.1"/>
    </source>
</evidence>
<dbReference type="AlphaFoldDB" id="A0A9Q0NF83"/>
<evidence type="ECO:0000313" key="3">
    <source>
        <dbReference type="Proteomes" id="UP001151699"/>
    </source>
</evidence>
<name>A0A9Q0NF83_9DIPT</name>
<evidence type="ECO:0000256" key="1">
    <source>
        <dbReference type="SAM" id="MobiDB-lite"/>
    </source>
</evidence>
<keyword evidence="3" id="KW-1185">Reference proteome</keyword>
<dbReference type="EMBL" id="WJQU01000001">
    <property type="protein sequence ID" value="KAJ6649166.1"/>
    <property type="molecule type" value="Genomic_DNA"/>
</dbReference>
<organism evidence="2 3">
    <name type="scientific">Pseudolycoriella hygida</name>
    <dbReference type="NCBI Taxonomy" id="35572"/>
    <lineage>
        <taxon>Eukaryota</taxon>
        <taxon>Metazoa</taxon>
        <taxon>Ecdysozoa</taxon>
        <taxon>Arthropoda</taxon>
        <taxon>Hexapoda</taxon>
        <taxon>Insecta</taxon>
        <taxon>Pterygota</taxon>
        <taxon>Neoptera</taxon>
        <taxon>Endopterygota</taxon>
        <taxon>Diptera</taxon>
        <taxon>Nematocera</taxon>
        <taxon>Sciaroidea</taxon>
        <taxon>Sciaridae</taxon>
        <taxon>Pseudolycoriella</taxon>
    </lineage>
</organism>
<reference evidence="2" key="1">
    <citation type="submission" date="2022-07" db="EMBL/GenBank/DDBJ databases">
        <authorList>
            <person name="Trinca V."/>
            <person name="Uliana J.V.C."/>
            <person name="Torres T.T."/>
            <person name="Ward R.J."/>
            <person name="Monesi N."/>
        </authorList>
    </citation>
    <scope>NUCLEOTIDE SEQUENCE</scope>
    <source>
        <strain evidence="2">HSMRA1968</strain>
        <tissue evidence="2">Whole embryos</tissue>
    </source>
</reference>
<protein>
    <submittedName>
        <fullName evidence="2">Uncharacterized protein</fullName>
    </submittedName>
</protein>
<gene>
    <name evidence="2" type="ORF">Bhyg_04399</name>
</gene>
<dbReference type="OrthoDB" id="10048995at2759"/>
<proteinExistence type="predicted"/>
<accession>A0A9Q0NF83</accession>
<sequence>MPPQLSGGISHSLSWHKKGERIPGCKLYARVWTPEDPRASQRGRAGPSYPTGSHTGLDI</sequence>
<feature type="region of interest" description="Disordered" evidence="1">
    <location>
        <begin position="34"/>
        <end position="59"/>
    </location>
</feature>
<comment type="caution">
    <text evidence="2">The sequence shown here is derived from an EMBL/GenBank/DDBJ whole genome shotgun (WGS) entry which is preliminary data.</text>
</comment>